<evidence type="ECO:0000256" key="1">
    <source>
        <dbReference type="ARBA" id="ARBA00022741"/>
    </source>
</evidence>
<name>A0A1E8FH13_9ALTE</name>
<dbReference type="Proteomes" id="UP000176037">
    <property type="component" value="Unassembled WGS sequence"/>
</dbReference>
<evidence type="ECO:0000313" key="4">
    <source>
        <dbReference type="EMBL" id="OFI34888.1"/>
    </source>
</evidence>
<evidence type="ECO:0000256" key="2">
    <source>
        <dbReference type="ARBA" id="ARBA00024200"/>
    </source>
</evidence>
<dbReference type="InterPro" id="IPR012675">
    <property type="entry name" value="Beta-grasp_dom_sf"/>
</dbReference>
<dbReference type="RefSeq" id="WP_070175806.1">
    <property type="nucleotide sequence ID" value="NZ_BMJR01000001.1"/>
</dbReference>
<dbReference type="SUPFAM" id="SSF54285">
    <property type="entry name" value="MoaD/ThiS"/>
    <property type="match status" value="1"/>
</dbReference>
<dbReference type="UniPathway" id="UPA00344"/>
<protein>
    <recommendedName>
        <fullName evidence="3">Molybdopterin synthase sulfur carrier subunit</fullName>
    </recommendedName>
</protein>
<evidence type="ECO:0000256" key="3">
    <source>
        <dbReference type="ARBA" id="ARBA00024247"/>
    </source>
</evidence>
<dbReference type="EMBL" id="MJIC01000010">
    <property type="protein sequence ID" value="OFI34888.1"/>
    <property type="molecule type" value="Genomic_DNA"/>
</dbReference>
<dbReference type="CDD" id="cd00754">
    <property type="entry name" value="Ubl_MoaD"/>
    <property type="match status" value="1"/>
</dbReference>
<dbReference type="GO" id="GO:1990133">
    <property type="term" value="C:molybdopterin adenylyltransferase complex"/>
    <property type="evidence" value="ECO:0007669"/>
    <property type="project" value="TreeGrafter"/>
</dbReference>
<sequence>MKVKFFAQIRELTGCDAMELAVPDNATVDGVREQLMQQGEVWREALSANVLSARNQTLCNGSTAVCEDDEIAFFPPVTGG</sequence>
<organism evidence="4 5">
    <name type="scientific">Alteromonas lipolytica</name>
    <dbReference type="NCBI Taxonomy" id="1856405"/>
    <lineage>
        <taxon>Bacteria</taxon>
        <taxon>Pseudomonadati</taxon>
        <taxon>Pseudomonadota</taxon>
        <taxon>Gammaproteobacteria</taxon>
        <taxon>Alteromonadales</taxon>
        <taxon>Alteromonadaceae</taxon>
        <taxon>Alteromonas/Salinimonas group</taxon>
        <taxon>Alteromonas</taxon>
    </lineage>
</organism>
<dbReference type="GO" id="GO:0006777">
    <property type="term" value="P:Mo-molybdopterin cofactor biosynthetic process"/>
    <property type="evidence" value="ECO:0007669"/>
    <property type="project" value="InterPro"/>
</dbReference>
<comment type="caution">
    <text evidence="4">The sequence shown here is derived from an EMBL/GenBank/DDBJ whole genome shotgun (WGS) entry which is preliminary data.</text>
</comment>
<dbReference type="Pfam" id="PF02597">
    <property type="entry name" value="ThiS"/>
    <property type="match status" value="1"/>
</dbReference>
<dbReference type="PANTHER" id="PTHR33359">
    <property type="entry name" value="MOLYBDOPTERIN SYNTHASE SULFUR CARRIER SUBUNIT"/>
    <property type="match status" value="1"/>
</dbReference>
<dbReference type="PANTHER" id="PTHR33359:SF1">
    <property type="entry name" value="MOLYBDOPTERIN SYNTHASE SULFUR CARRIER SUBUNIT"/>
    <property type="match status" value="1"/>
</dbReference>
<dbReference type="InterPro" id="IPR044672">
    <property type="entry name" value="MOCS2A"/>
</dbReference>
<accession>A0A1E8FH13</accession>
<reference evidence="4 5" key="1">
    <citation type="submission" date="2016-09" db="EMBL/GenBank/DDBJ databases">
        <title>Alteromonas lipolytica, a new species isolated from sea water.</title>
        <authorList>
            <person name="Wu Y.-H."/>
            <person name="Cheng H."/>
            <person name="Xu X.-W."/>
        </authorList>
    </citation>
    <scope>NUCLEOTIDE SEQUENCE [LARGE SCALE GENOMIC DNA]</scope>
    <source>
        <strain evidence="4 5">JW12</strain>
    </source>
</reference>
<dbReference type="InterPro" id="IPR003749">
    <property type="entry name" value="ThiS/MoaD-like"/>
</dbReference>
<keyword evidence="5" id="KW-1185">Reference proteome</keyword>
<gene>
    <name evidence="4" type="ORF">BFC17_15070</name>
</gene>
<evidence type="ECO:0000313" key="5">
    <source>
        <dbReference type="Proteomes" id="UP000176037"/>
    </source>
</evidence>
<keyword evidence="1" id="KW-0547">Nucleotide-binding</keyword>
<dbReference type="NCBIfam" id="TIGR01682">
    <property type="entry name" value="moaD"/>
    <property type="match status" value="1"/>
</dbReference>
<dbReference type="AlphaFoldDB" id="A0A1E8FH13"/>
<dbReference type="STRING" id="1856405.BFC17_15070"/>
<dbReference type="OrthoDB" id="9801945at2"/>
<dbReference type="Gene3D" id="3.10.20.30">
    <property type="match status" value="1"/>
</dbReference>
<dbReference type="InterPro" id="IPR016155">
    <property type="entry name" value="Mopterin_synth/thiamin_S_b"/>
</dbReference>
<comment type="similarity">
    <text evidence="2">Belongs to the MoaD family.</text>
</comment>
<dbReference type="GO" id="GO:0000166">
    <property type="term" value="F:nucleotide binding"/>
    <property type="evidence" value="ECO:0007669"/>
    <property type="project" value="UniProtKB-KW"/>
</dbReference>
<proteinExistence type="inferred from homology"/>